<protein>
    <submittedName>
        <fullName evidence="2">Uncharacterized protein</fullName>
    </submittedName>
</protein>
<reference evidence="2 3" key="1">
    <citation type="submission" date="2019-04" db="EMBL/GenBank/DDBJ databases">
        <title>Cohnella sp. nov., isolated from soil.</title>
        <authorList>
            <person name="Kim W."/>
        </authorList>
    </citation>
    <scope>NUCLEOTIDE SEQUENCE [LARGE SCALE GENOMIC DNA]</scope>
    <source>
        <strain evidence="2 3">CAU 1483</strain>
    </source>
</reference>
<keyword evidence="1" id="KW-0812">Transmembrane</keyword>
<dbReference type="AlphaFoldDB" id="A0A4U0FEC1"/>
<sequence>MIGSWRWNAAFGGFGAALTFLFSLANNPFGTTILRTLLGFAAFGLMAFAVRFVLGWLLIPPAQPFQAELPEEERGSVLDLRTPDDDRLLSEMLKEQWSDGKEAGVAGFQPLQPKRLVSLDDPDPEQVVQAIRRLNDE</sequence>
<dbReference type="OrthoDB" id="2476549at2"/>
<evidence type="ECO:0000313" key="3">
    <source>
        <dbReference type="Proteomes" id="UP000309673"/>
    </source>
</evidence>
<keyword evidence="1" id="KW-1133">Transmembrane helix</keyword>
<organism evidence="2 3">
    <name type="scientific">Cohnella pontilimi</name>
    <dbReference type="NCBI Taxonomy" id="2564100"/>
    <lineage>
        <taxon>Bacteria</taxon>
        <taxon>Bacillati</taxon>
        <taxon>Bacillota</taxon>
        <taxon>Bacilli</taxon>
        <taxon>Bacillales</taxon>
        <taxon>Paenibacillaceae</taxon>
        <taxon>Cohnella</taxon>
    </lineage>
</organism>
<dbReference type="EMBL" id="SUPK01000002">
    <property type="protein sequence ID" value="TJY43167.1"/>
    <property type="molecule type" value="Genomic_DNA"/>
</dbReference>
<accession>A0A4U0FEC1</accession>
<evidence type="ECO:0000313" key="2">
    <source>
        <dbReference type="EMBL" id="TJY43167.1"/>
    </source>
</evidence>
<gene>
    <name evidence="2" type="ORF">E5161_04515</name>
</gene>
<evidence type="ECO:0000256" key="1">
    <source>
        <dbReference type="SAM" id="Phobius"/>
    </source>
</evidence>
<feature type="transmembrane region" description="Helical" evidence="1">
    <location>
        <begin position="37"/>
        <end position="59"/>
    </location>
</feature>
<keyword evidence="3" id="KW-1185">Reference proteome</keyword>
<proteinExistence type="predicted"/>
<dbReference type="Proteomes" id="UP000309673">
    <property type="component" value="Unassembled WGS sequence"/>
</dbReference>
<keyword evidence="1" id="KW-0472">Membrane</keyword>
<feature type="transmembrane region" description="Helical" evidence="1">
    <location>
        <begin position="7"/>
        <end position="25"/>
    </location>
</feature>
<dbReference type="RefSeq" id="WP_136776532.1">
    <property type="nucleotide sequence ID" value="NZ_SUPK01000002.1"/>
</dbReference>
<comment type="caution">
    <text evidence="2">The sequence shown here is derived from an EMBL/GenBank/DDBJ whole genome shotgun (WGS) entry which is preliminary data.</text>
</comment>
<name>A0A4U0FEC1_9BACL</name>